<evidence type="ECO:0008006" key="4">
    <source>
        <dbReference type="Google" id="ProtNLM"/>
    </source>
</evidence>
<keyword evidence="3" id="KW-1185">Reference proteome</keyword>
<reference evidence="2" key="2">
    <citation type="submission" date="2019-08" db="EMBL/GenBank/DDBJ databases">
        <authorList>
            <consortium name="Photinus pyralis genome working group"/>
            <person name="Fallon T.R."/>
            <person name="Sander Lower S.E."/>
            <person name="Weng J.-K."/>
        </authorList>
    </citation>
    <scope>NUCLEOTIDE SEQUENCE</scope>
    <source>
        <strain evidence="2">1611_PpyrPB1</strain>
        <tissue evidence="2">Whole body</tissue>
    </source>
</reference>
<dbReference type="EMBL" id="VVIM01000009">
    <property type="protein sequence ID" value="KAB0794226.1"/>
    <property type="molecule type" value="Genomic_DNA"/>
</dbReference>
<dbReference type="PANTHER" id="PTHR45877:SF2">
    <property type="entry name" value="E3 UBIQUITIN-PROTEIN LIGASE SINA-RELATED"/>
    <property type="match status" value="1"/>
</dbReference>
<accession>A0A5N4AA68</accession>
<proteinExistence type="predicted"/>
<dbReference type="AlphaFoldDB" id="A0A5N4AA68"/>
<dbReference type="GO" id="GO:0061630">
    <property type="term" value="F:ubiquitin protein ligase activity"/>
    <property type="evidence" value="ECO:0007669"/>
    <property type="project" value="TreeGrafter"/>
</dbReference>
<dbReference type="InParanoid" id="A0A5N4AA68"/>
<organism evidence="2 3">
    <name type="scientific">Photinus pyralis</name>
    <name type="common">Common eastern firefly</name>
    <name type="synonym">Lampyris pyralis</name>
    <dbReference type="NCBI Taxonomy" id="7054"/>
    <lineage>
        <taxon>Eukaryota</taxon>
        <taxon>Metazoa</taxon>
        <taxon>Ecdysozoa</taxon>
        <taxon>Arthropoda</taxon>
        <taxon>Hexapoda</taxon>
        <taxon>Insecta</taxon>
        <taxon>Pterygota</taxon>
        <taxon>Neoptera</taxon>
        <taxon>Endopterygota</taxon>
        <taxon>Coleoptera</taxon>
        <taxon>Polyphaga</taxon>
        <taxon>Elateriformia</taxon>
        <taxon>Elateroidea</taxon>
        <taxon>Lampyridae</taxon>
        <taxon>Lampyrinae</taxon>
        <taxon>Photinus</taxon>
    </lineage>
</organism>
<reference evidence="2 3" key="1">
    <citation type="journal article" date="2018" name="Elife">
        <title>Firefly genomes illuminate parallel origins of bioluminescence in beetles.</title>
        <authorList>
            <person name="Fallon T.R."/>
            <person name="Lower S.E."/>
            <person name="Chang C.H."/>
            <person name="Bessho-Uehara M."/>
            <person name="Martin G.J."/>
            <person name="Bewick A.J."/>
            <person name="Behringer M."/>
            <person name="Debat H.J."/>
            <person name="Wong I."/>
            <person name="Day J.C."/>
            <person name="Suvorov A."/>
            <person name="Silva C.J."/>
            <person name="Stanger-Hall K.F."/>
            <person name="Hall D.W."/>
            <person name="Schmitz R.J."/>
            <person name="Nelson D.R."/>
            <person name="Lewis S.M."/>
            <person name="Shigenobu S."/>
            <person name="Bybee S.M."/>
            <person name="Larracuente A.M."/>
            <person name="Oba Y."/>
            <person name="Weng J.K."/>
        </authorList>
    </citation>
    <scope>NUCLEOTIDE SEQUENCE [LARGE SCALE GENOMIC DNA]</scope>
    <source>
        <strain evidence="2">1611_PpyrPB1</strain>
        <tissue evidence="2">Whole body</tissue>
    </source>
</reference>
<dbReference type="Proteomes" id="UP000327044">
    <property type="component" value="Unassembled WGS sequence"/>
</dbReference>
<dbReference type="GO" id="GO:0005737">
    <property type="term" value="C:cytoplasm"/>
    <property type="evidence" value="ECO:0007669"/>
    <property type="project" value="TreeGrafter"/>
</dbReference>
<evidence type="ECO:0000313" key="3">
    <source>
        <dbReference type="Proteomes" id="UP000327044"/>
    </source>
</evidence>
<dbReference type="EMBL" id="VVIM01000009">
    <property type="protein sequence ID" value="KAB0794217.1"/>
    <property type="molecule type" value="Genomic_DNA"/>
</dbReference>
<dbReference type="PANTHER" id="PTHR45877">
    <property type="entry name" value="E3 UBIQUITIN-PROTEIN LIGASE SIAH2"/>
    <property type="match status" value="1"/>
</dbReference>
<evidence type="ECO:0000313" key="2">
    <source>
        <dbReference type="EMBL" id="KAB0794226.1"/>
    </source>
</evidence>
<sequence>MPSIPEGILDKLTCVQCHEWLSCGPIRLLPNGGSICGRCPRFEGPRDQYRHFAFEALACYFKFPCRNWGDGCQEWMPFKGVMNHEKNCSYGSTCSVLCCHPLAFIKSKRHLDAHSGNDVTMPLAIKLEIIPDGVLEYLRCTNCAGYLSYTPIYVCRDGTSICQRCTSQLPQPDGEFIRDFSFERFVDMMIFPCIYRYRGCTLLFKFGQEMKNHELDCPYGKPYKREPTAPKSDPQEDIQRKGVIKTLSGHIYATITPNAPLFAAPSTSNKEQQALFLDEFQKHRENLSSKWGRYNEDDYQNEYVNQVTHLNVIDELKIKQQYRNSSGNNGDMNAYYNHTEAQKADYSVYNQRA</sequence>
<dbReference type="GO" id="GO:0031624">
    <property type="term" value="F:ubiquitin conjugating enzyme binding"/>
    <property type="evidence" value="ECO:0007669"/>
    <property type="project" value="TreeGrafter"/>
</dbReference>
<dbReference type="Gene3D" id="3.30.40.10">
    <property type="entry name" value="Zinc/RING finger domain, C3HC4 (zinc finger)"/>
    <property type="match status" value="1"/>
</dbReference>
<protein>
    <recommendedName>
        <fullName evidence="4">E3 ubiquitin-protein ligase</fullName>
    </recommendedName>
</protein>
<dbReference type="InterPro" id="IPR004162">
    <property type="entry name" value="SINA-like_animal"/>
</dbReference>
<comment type="caution">
    <text evidence="2">The sequence shown here is derived from an EMBL/GenBank/DDBJ whole genome shotgun (WGS) entry which is preliminary data.</text>
</comment>
<name>A0A5N4AA68_PHOPY</name>
<dbReference type="GO" id="GO:0043161">
    <property type="term" value="P:proteasome-mediated ubiquitin-dependent protein catabolic process"/>
    <property type="evidence" value="ECO:0007669"/>
    <property type="project" value="TreeGrafter"/>
</dbReference>
<dbReference type="InterPro" id="IPR013083">
    <property type="entry name" value="Znf_RING/FYVE/PHD"/>
</dbReference>
<evidence type="ECO:0000313" key="1">
    <source>
        <dbReference type="EMBL" id="KAB0794217.1"/>
    </source>
</evidence>
<gene>
    <name evidence="1" type="ORF">PPYR_13837</name>
    <name evidence="2" type="ORF">PPYR_13846</name>
</gene>